<evidence type="ECO:0000256" key="1">
    <source>
        <dbReference type="SAM" id="Coils"/>
    </source>
</evidence>
<comment type="caution">
    <text evidence="2">The sequence shown here is derived from an EMBL/GenBank/DDBJ whole genome shotgun (WGS) entry which is preliminary data.</text>
</comment>
<sequence length="84" mass="9916">MAWLFGLDKQNAEAYSAFFRENNVLKKDLKYYHSQHNSLERRVKGLERDVESLKDELEDLDECVDRQTVSSEDSDSVEIIELIY</sequence>
<reference evidence="2" key="1">
    <citation type="submission" date="2019-10" db="EMBL/GenBank/DDBJ databases">
        <title>Conservation and host-specific expression of non-tandemly repeated heterogenous ribosome RNA gene in arbuscular mycorrhizal fungi.</title>
        <authorList>
            <person name="Maeda T."/>
            <person name="Kobayashi Y."/>
            <person name="Nakagawa T."/>
            <person name="Ezawa T."/>
            <person name="Yamaguchi K."/>
            <person name="Bino T."/>
            <person name="Nishimoto Y."/>
            <person name="Shigenobu S."/>
            <person name="Kawaguchi M."/>
        </authorList>
    </citation>
    <scope>NUCLEOTIDE SEQUENCE</scope>
    <source>
        <strain evidence="2">HR1</strain>
    </source>
</reference>
<dbReference type="EMBL" id="BLAL01000039">
    <property type="protein sequence ID" value="GES78545.1"/>
    <property type="molecule type" value="Genomic_DNA"/>
</dbReference>
<organism evidence="2 3">
    <name type="scientific">Rhizophagus clarus</name>
    <dbReference type="NCBI Taxonomy" id="94130"/>
    <lineage>
        <taxon>Eukaryota</taxon>
        <taxon>Fungi</taxon>
        <taxon>Fungi incertae sedis</taxon>
        <taxon>Mucoromycota</taxon>
        <taxon>Glomeromycotina</taxon>
        <taxon>Glomeromycetes</taxon>
        <taxon>Glomerales</taxon>
        <taxon>Glomeraceae</taxon>
        <taxon>Rhizophagus</taxon>
    </lineage>
</organism>
<accession>A0A8H3QF61</accession>
<dbReference type="Proteomes" id="UP000615446">
    <property type="component" value="Unassembled WGS sequence"/>
</dbReference>
<dbReference type="AlphaFoldDB" id="A0A8H3QF61"/>
<evidence type="ECO:0000313" key="3">
    <source>
        <dbReference type="Proteomes" id="UP000615446"/>
    </source>
</evidence>
<proteinExistence type="predicted"/>
<keyword evidence="1" id="KW-0175">Coiled coil</keyword>
<name>A0A8H3QF61_9GLOM</name>
<feature type="coiled-coil region" evidence="1">
    <location>
        <begin position="36"/>
        <end position="63"/>
    </location>
</feature>
<evidence type="ECO:0000313" key="2">
    <source>
        <dbReference type="EMBL" id="GES78545.1"/>
    </source>
</evidence>
<protein>
    <submittedName>
        <fullName evidence="2">Uncharacterized protein</fullName>
    </submittedName>
</protein>
<gene>
    <name evidence="2" type="ORF">RCL2_000585100</name>
</gene>